<gene>
    <name evidence="3" type="ORF">MUN33_13040</name>
</gene>
<name>A0A9X1WJJ9_9CORY</name>
<keyword evidence="2" id="KW-0472">Membrane</keyword>
<keyword evidence="2" id="KW-0812">Transmembrane</keyword>
<evidence type="ECO:0000313" key="3">
    <source>
        <dbReference type="EMBL" id="MCJ7859623.1"/>
    </source>
</evidence>
<accession>A0A9X1WJJ9</accession>
<dbReference type="EMBL" id="JALIEA010000017">
    <property type="protein sequence ID" value="MCJ7859623.1"/>
    <property type="molecule type" value="Genomic_DNA"/>
</dbReference>
<feature type="transmembrane region" description="Helical" evidence="2">
    <location>
        <begin position="81"/>
        <end position="101"/>
    </location>
</feature>
<comment type="caution">
    <text evidence="3">The sequence shown here is derived from an EMBL/GenBank/DDBJ whole genome shotgun (WGS) entry which is preliminary data.</text>
</comment>
<reference evidence="3" key="1">
    <citation type="submission" date="2022-04" db="EMBL/GenBank/DDBJ databases">
        <title>Corynebacterium kalidii LD5P10.</title>
        <authorList>
            <person name="Sun J.Q."/>
        </authorList>
    </citation>
    <scope>NUCLEOTIDE SEQUENCE</scope>
    <source>
        <strain evidence="3">LD5P10</strain>
    </source>
</reference>
<feature type="region of interest" description="Disordered" evidence="1">
    <location>
        <begin position="1"/>
        <end position="33"/>
    </location>
</feature>
<keyword evidence="2" id="KW-1133">Transmembrane helix</keyword>
<dbReference type="Proteomes" id="UP001139207">
    <property type="component" value="Unassembled WGS sequence"/>
</dbReference>
<feature type="transmembrane region" description="Helical" evidence="2">
    <location>
        <begin position="56"/>
        <end position="75"/>
    </location>
</feature>
<evidence type="ECO:0000256" key="1">
    <source>
        <dbReference type="SAM" id="MobiDB-lite"/>
    </source>
</evidence>
<proteinExistence type="predicted"/>
<organism evidence="3 4">
    <name type="scientific">Corynebacterium kalidii</name>
    <dbReference type="NCBI Taxonomy" id="2931982"/>
    <lineage>
        <taxon>Bacteria</taxon>
        <taxon>Bacillati</taxon>
        <taxon>Actinomycetota</taxon>
        <taxon>Actinomycetes</taxon>
        <taxon>Mycobacteriales</taxon>
        <taxon>Corynebacteriaceae</taxon>
        <taxon>Corynebacterium</taxon>
    </lineage>
</organism>
<dbReference type="AlphaFoldDB" id="A0A9X1WJJ9"/>
<feature type="compositionally biased region" description="Basic and acidic residues" evidence="1">
    <location>
        <begin position="9"/>
        <end position="24"/>
    </location>
</feature>
<sequence>MALNGSPTPDDRGRPRETPRHPDSDGIPDDVTVEDTVVTPLDSRDPYRLFWLSSQVVLYVSTVLAVVSLVFGLATGTESSWISGMALLGISMLSIIGLLLARLGSDLKSAGVI</sequence>
<evidence type="ECO:0000313" key="4">
    <source>
        <dbReference type="Proteomes" id="UP001139207"/>
    </source>
</evidence>
<evidence type="ECO:0000256" key="2">
    <source>
        <dbReference type="SAM" id="Phobius"/>
    </source>
</evidence>
<keyword evidence="4" id="KW-1185">Reference proteome</keyword>
<protein>
    <submittedName>
        <fullName evidence="3">Uncharacterized protein</fullName>
    </submittedName>
</protein>
<dbReference type="RefSeq" id="WP_244805339.1">
    <property type="nucleotide sequence ID" value="NZ_JALIEA010000017.1"/>
</dbReference>